<dbReference type="Proteomes" id="UP000011761">
    <property type="component" value="Unassembled WGS sequence"/>
</dbReference>
<dbReference type="GeneID" id="19115036"/>
<dbReference type="AlphaFoldDB" id="M2MWN4"/>
<evidence type="ECO:0000256" key="1">
    <source>
        <dbReference type="SAM" id="MobiDB-lite"/>
    </source>
</evidence>
<dbReference type="EMBL" id="KB445556">
    <property type="protein sequence ID" value="EMC95958.1"/>
    <property type="molecule type" value="Genomic_DNA"/>
</dbReference>
<protein>
    <submittedName>
        <fullName evidence="2">Uncharacterized protein</fullName>
    </submittedName>
</protein>
<dbReference type="KEGG" id="bcom:BAUCODRAFT_510209"/>
<feature type="compositionally biased region" description="Basic and acidic residues" evidence="1">
    <location>
        <begin position="267"/>
        <end position="278"/>
    </location>
</feature>
<feature type="compositionally biased region" description="Polar residues" evidence="1">
    <location>
        <begin position="74"/>
        <end position="89"/>
    </location>
</feature>
<dbReference type="HOGENOM" id="CLU_686936_0_0_1"/>
<name>M2MWN4_BAUPA</name>
<evidence type="ECO:0000313" key="3">
    <source>
        <dbReference type="Proteomes" id="UP000011761"/>
    </source>
</evidence>
<feature type="region of interest" description="Disordered" evidence="1">
    <location>
        <begin position="247"/>
        <end position="296"/>
    </location>
</feature>
<dbReference type="RefSeq" id="XP_007677250.1">
    <property type="nucleotide sequence ID" value="XM_007679060.1"/>
</dbReference>
<proteinExistence type="predicted"/>
<gene>
    <name evidence="2" type="ORF">BAUCODRAFT_510209</name>
</gene>
<feature type="region of interest" description="Disordered" evidence="1">
    <location>
        <begin position="74"/>
        <end position="97"/>
    </location>
</feature>
<organism evidence="2 3">
    <name type="scientific">Baudoinia panamericana (strain UAMH 10762)</name>
    <name type="common">Angels' share fungus</name>
    <name type="synonym">Baudoinia compniacensis (strain UAMH 10762)</name>
    <dbReference type="NCBI Taxonomy" id="717646"/>
    <lineage>
        <taxon>Eukaryota</taxon>
        <taxon>Fungi</taxon>
        <taxon>Dikarya</taxon>
        <taxon>Ascomycota</taxon>
        <taxon>Pezizomycotina</taxon>
        <taxon>Dothideomycetes</taxon>
        <taxon>Dothideomycetidae</taxon>
        <taxon>Mycosphaerellales</taxon>
        <taxon>Teratosphaeriaceae</taxon>
        <taxon>Baudoinia</taxon>
    </lineage>
</organism>
<accession>M2MWN4</accession>
<reference evidence="2 3" key="1">
    <citation type="journal article" date="2012" name="PLoS Pathog.">
        <title>Diverse lifestyles and strategies of plant pathogenesis encoded in the genomes of eighteen Dothideomycetes fungi.</title>
        <authorList>
            <person name="Ohm R.A."/>
            <person name="Feau N."/>
            <person name="Henrissat B."/>
            <person name="Schoch C.L."/>
            <person name="Horwitz B.A."/>
            <person name="Barry K.W."/>
            <person name="Condon B.J."/>
            <person name="Copeland A.C."/>
            <person name="Dhillon B."/>
            <person name="Glaser F."/>
            <person name="Hesse C.N."/>
            <person name="Kosti I."/>
            <person name="LaButti K."/>
            <person name="Lindquist E.A."/>
            <person name="Lucas S."/>
            <person name="Salamov A.A."/>
            <person name="Bradshaw R.E."/>
            <person name="Ciuffetti L."/>
            <person name="Hamelin R.C."/>
            <person name="Kema G.H.J."/>
            <person name="Lawrence C."/>
            <person name="Scott J.A."/>
            <person name="Spatafora J.W."/>
            <person name="Turgeon B.G."/>
            <person name="de Wit P.J.G.M."/>
            <person name="Zhong S."/>
            <person name="Goodwin S.B."/>
            <person name="Grigoriev I.V."/>
        </authorList>
    </citation>
    <scope>NUCLEOTIDE SEQUENCE [LARGE SCALE GENOMIC DNA]</scope>
    <source>
        <strain evidence="2 3">UAMH 10762</strain>
    </source>
</reference>
<evidence type="ECO:0000313" key="2">
    <source>
        <dbReference type="EMBL" id="EMC95958.1"/>
    </source>
</evidence>
<sequence length="401" mass="42197">MARSAKTRPYEQQHSFNVLPPGPVPDWLIECYRASKNTFPPDLQMTLAQEGETVRRATQLDIAERERVSTNVGNTITAHGPTQQPTQVAMNPGNPAPAPETVAPAQFPPALAYRQRRPPVPQAAQLLATAPGPAAPAQVSTPPTGLGDWSFIPQAPQPLEVGQGCINPASLLRVKTPPGWTGPGMAQGRTCSQSAGQVDGSLMAAAAARAVWRDWRDEALGAAASAQGRTCSQSGGQVREGSVAAAAARAGGKRRRDEVEGEVEEQAAPKRAREEERAAINGAQAPTTATSHSCEGDTVEGLDLLDWQSMLGEWSSALQPADTASSPANDSGIDFRNLFDLDGASSDAVSSSSSAPEAADTADASPEFDLAGLDLTPLPPWWEEDLTPWIDLLGQDFSLVS</sequence>
<feature type="compositionally biased region" description="Polar residues" evidence="1">
    <location>
        <begin position="284"/>
        <end position="293"/>
    </location>
</feature>
<keyword evidence="3" id="KW-1185">Reference proteome</keyword>